<dbReference type="GO" id="GO:2000234">
    <property type="term" value="P:positive regulation of rRNA processing"/>
    <property type="evidence" value="ECO:0007669"/>
    <property type="project" value="TreeGrafter"/>
</dbReference>
<dbReference type="PROSITE" id="PS50082">
    <property type="entry name" value="WD_REPEATS_2"/>
    <property type="match status" value="1"/>
</dbReference>
<reference evidence="11 12" key="1">
    <citation type="journal article" date="2015" name="Fungal Genet. Biol.">
        <title>Evolution of novel wood decay mechanisms in Agaricales revealed by the genome sequences of Fistulina hepatica and Cylindrobasidium torrendii.</title>
        <authorList>
            <person name="Floudas D."/>
            <person name="Held B.W."/>
            <person name="Riley R."/>
            <person name="Nagy L.G."/>
            <person name="Koehler G."/>
            <person name="Ransdell A.S."/>
            <person name="Younus H."/>
            <person name="Chow J."/>
            <person name="Chiniquy J."/>
            <person name="Lipzen A."/>
            <person name="Tritt A."/>
            <person name="Sun H."/>
            <person name="Haridas S."/>
            <person name="LaButti K."/>
            <person name="Ohm R.A."/>
            <person name="Kues U."/>
            <person name="Blanchette R.A."/>
            <person name="Grigoriev I.V."/>
            <person name="Minto R.E."/>
            <person name="Hibbett D.S."/>
        </authorList>
    </citation>
    <scope>NUCLEOTIDE SEQUENCE [LARGE SCALE GENOMIC DNA]</scope>
    <source>
        <strain evidence="11 12">ATCC 64428</strain>
    </source>
</reference>
<dbReference type="PROSITE" id="PS50294">
    <property type="entry name" value="WD_REPEATS_REGION"/>
    <property type="match status" value="1"/>
</dbReference>
<evidence type="ECO:0000256" key="9">
    <source>
        <dbReference type="SAM" id="MobiDB-lite"/>
    </source>
</evidence>
<evidence type="ECO:0000259" key="10">
    <source>
        <dbReference type="Pfam" id="PF23769"/>
    </source>
</evidence>
<feature type="domain" description="WD repeat-containing protein 75 second beta-propeller" evidence="10">
    <location>
        <begin position="415"/>
        <end position="704"/>
    </location>
</feature>
<dbReference type="SUPFAM" id="SSF50978">
    <property type="entry name" value="WD40 repeat-like"/>
    <property type="match status" value="1"/>
</dbReference>
<dbReference type="AlphaFoldDB" id="A0A0D7AHH6"/>
<accession>A0A0D7AHH6</accession>
<keyword evidence="3" id="KW-0698">rRNA processing</keyword>
<dbReference type="InterPro" id="IPR001680">
    <property type="entry name" value="WD40_rpt"/>
</dbReference>
<evidence type="ECO:0000256" key="4">
    <source>
        <dbReference type="ARBA" id="ARBA00022574"/>
    </source>
</evidence>
<sequence>MHASGSRSSSYNTLVDPPRTFNSPSIKKDKGKRKEQNENICPAAQDNTWDWAYLTDPSTSTAPPVFTKDGSYFFSLVGPSVKIYSVATGQVVSTLTAPHCTGGKAAWDQLTCAVLNPHNVFQLIVGSLNGCLMVWDYLDAVLLDVIDISQPIQHLCMHESFQDFVFVAASRPSKKTARHEDNAVVLRISLKAPDDAVAGTVRKPLEVVAVGKTRSPKGLAFSSKGNWLVAIAGNKAYVAASSALQSGFVKYVSPEKLTCLAFHPVDDVFATGDVKGVVRLWYCLSNGPLPYKTMGVEKRLQTSTLHWHAHAVSSLSFTPNGTQLLSGGEEAVLVVWHLVSGKREFVPRVGAPINTVSIAVPANGEAEYLLHLADGTLVFVNVDTLKISRSYARIKLTPQAAPAGSSSRPFASLVVHSPSSTLLLPSSHPSFLQIYSPSSSQLVSELEVSPSNKVSRREETPVKPSRVEMTALSRSGEWLATIDSRQRDESFRGEIYLKIWSWDRKSGFWILNTRVDRPHGMSSVTHLSFGFESLPRDLQLVTTGEDGCVKVWRICSAKSSANEMDFWVARSSLTLRVGIPRFTAWSPDGSLLAIAAGPSVYIYDPITNLCKRTISTPSLPDIRYVHFIGQSGRLLVAAGARDVVLWDLVTQSIHAHHQLLGGIAHVVPHPLDESFVVISHARKAEEDLANSSLYIFDGASPVPRVRSTPFDILSVAWYPFARVHGQFSLVAITDKWNVVLLGDNVHPLDAQVDGAHPIAPDMAPRKRTLFHDIFGPSPLTDVTEETMPSIAQPPARREKDVLPDGPTYLMPPIEDLFDHMISRYFTFSTHPTEPASSTVHDVPMVVDEGLASESESAKRTPPRLPSAEELSSFVELFRSMPIKDSAEGSSDTQDGPVKVNGVSHPPVTPSLPASKTNGIVATPSVPKTNGVPTRSKLKVPPTKAAFVAAETPSAADSSLIITNGKRRRKSSG</sequence>
<evidence type="ECO:0000313" key="11">
    <source>
        <dbReference type="EMBL" id="KIY51320.1"/>
    </source>
</evidence>
<keyword evidence="7" id="KW-0539">Nucleus</keyword>
<feature type="region of interest" description="Disordered" evidence="9">
    <location>
        <begin position="781"/>
        <end position="804"/>
    </location>
</feature>
<evidence type="ECO:0000256" key="1">
    <source>
        <dbReference type="ARBA" id="ARBA00004604"/>
    </source>
</evidence>
<dbReference type="InterPro" id="IPR053826">
    <property type="entry name" value="WDR75"/>
</dbReference>
<evidence type="ECO:0000256" key="6">
    <source>
        <dbReference type="ARBA" id="ARBA00023163"/>
    </source>
</evidence>
<feature type="repeat" description="WD" evidence="8">
    <location>
        <begin position="305"/>
        <end position="346"/>
    </location>
</feature>
<feature type="region of interest" description="Disordered" evidence="9">
    <location>
        <begin position="883"/>
        <end position="972"/>
    </location>
</feature>
<feature type="compositionally biased region" description="Polar residues" evidence="9">
    <location>
        <begin position="1"/>
        <end position="13"/>
    </location>
</feature>
<evidence type="ECO:0000256" key="5">
    <source>
        <dbReference type="ARBA" id="ARBA00022737"/>
    </source>
</evidence>
<dbReference type="Pfam" id="PF23869">
    <property type="entry name" value="Beta-prop_WDR75_1st"/>
    <property type="match status" value="1"/>
</dbReference>
<gene>
    <name evidence="11" type="ORF">FISHEDRAFT_64319</name>
</gene>
<dbReference type="PANTHER" id="PTHR44215:SF1">
    <property type="entry name" value="WD REPEAT-CONTAINING PROTEIN 75"/>
    <property type="match status" value="1"/>
</dbReference>
<dbReference type="Gene3D" id="2.130.10.10">
    <property type="entry name" value="YVTN repeat-like/Quinoprotein amine dehydrogenase"/>
    <property type="match status" value="3"/>
</dbReference>
<organism evidence="11 12">
    <name type="scientific">Fistulina hepatica ATCC 64428</name>
    <dbReference type="NCBI Taxonomy" id="1128425"/>
    <lineage>
        <taxon>Eukaryota</taxon>
        <taxon>Fungi</taxon>
        <taxon>Dikarya</taxon>
        <taxon>Basidiomycota</taxon>
        <taxon>Agaricomycotina</taxon>
        <taxon>Agaricomycetes</taxon>
        <taxon>Agaricomycetidae</taxon>
        <taxon>Agaricales</taxon>
        <taxon>Fistulinaceae</taxon>
        <taxon>Fistulina</taxon>
    </lineage>
</organism>
<dbReference type="InterPro" id="IPR011047">
    <property type="entry name" value="Quinoprotein_ADH-like_sf"/>
</dbReference>
<dbReference type="InterPro" id="IPR036322">
    <property type="entry name" value="WD40_repeat_dom_sf"/>
</dbReference>
<dbReference type="GO" id="GO:0003723">
    <property type="term" value="F:RNA binding"/>
    <property type="evidence" value="ECO:0007669"/>
    <property type="project" value="InterPro"/>
</dbReference>
<dbReference type="InterPro" id="IPR015943">
    <property type="entry name" value="WD40/YVTN_repeat-like_dom_sf"/>
</dbReference>
<evidence type="ECO:0000256" key="7">
    <source>
        <dbReference type="ARBA" id="ARBA00023242"/>
    </source>
</evidence>
<protein>
    <submittedName>
        <fullName evidence="11">WD40 repeat-like protein</fullName>
    </submittedName>
</protein>
<dbReference type="Pfam" id="PF23769">
    <property type="entry name" value="Beta-prop_WDR75_2nd"/>
    <property type="match status" value="1"/>
</dbReference>
<keyword evidence="5" id="KW-0677">Repeat</keyword>
<dbReference type="PANTHER" id="PTHR44215">
    <property type="entry name" value="WD REPEAT-CONTAINING PROTEIN 75"/>
    <property type="match status" value="1"/>
</dbReference>
<dbReference type="GO" id="GO:0006364">
    <property type="term" value="P:rRNA processing"/>
    <property type="evidence" value="ECO:0007669"/>
    <property type="project" value="UniProtKB-KW"/>
</dbReference>
<keyword evidence="2" id="KW-0690">Ribosome biogenesis</keyword>
<dbReference type="SUPFAM" id="SSF50998">
    <property type="entry name" value="Quinoprotein alcohol dehydrogenase-like"/>
    <property type="match status" value="1"/>
</dbReference>
<name>A0A0D7AHH6_9AGAR</name>
<dbReference type="OrthoDB" id="4096at2759"/>
<keyword evidence="4 8" id="KW-0853">WD repeat</keyword>
<keyword evidence="12" id="KW-1185">Reference proteome</keyword>
<evidence type="ECO:0000313" key="12">
    <source>
        <dbReference type="Proteomes" id="UP000054144"/>
    </source>
</evidence>
<dbReference type="SMART" id="SM00320">
    <property type="entry name" value="WD40"/>
    <property type="match status" value="6"/>
</dbReference>
<proteinExistence type="predicted"/>
<dbReference type="Proteomes" id="UP000054144">
    <property type="component" value="Unassembled WGS sequence"/>
</dbReference>
<dbReference type="EMBL" id="KN881666">
    <property type="protein sequence ID" value="KIY51320.1"/>
    <property type="molecule type" value="Genomic_DNA"/>
</dbReference>
<dbReference type="GO" id="GO:0032040">
    <property type="term" value="C:small-subunit processome"/>
    <property type="evidence" value="ECO:0007669"/>
    <property type="project" value="InterPro"/>
</dbReference>
<dbReference type="InterPro" id="IPR057644">
    <property type="entry name" value="Beta-prop_WDR75_2nd"/>
</dbReference>
<feature type="region of interest" description="Disordered" evidence="9">
    <location>
        <begin position="1"/>
        <end position="38"/>
    </location>
</feature>
<feature type="compositionally biased region" description="Basic and acidic residues" evidence="9">
    <location>
        <begin position="26"/>
        <end position="37"/>
    </location>
</feature>
<dbReference type="GO" id="GO:0045943">
    <property type="term" value="P:positive regulation of transcription by RNA polymerase I"/>
    <property type="evidence" value="ECO:0007669"/>
    <property type="project" value="InterPro"/>
</dbReference>
<evidence type="ECO:0000256" key="3">
    <source>
        <dbReference type="ARBA" id="ARBA00022552"/>
    </source>
</evidence>
<comment type="subcellular location">
    <subcellularLocation>
        <location evidence="1">Nucleus</location>
        <location evidence="1">Nucleolus</location>
    </subcellularLocation>
</comment>
<evidence type="ECO:0000256" key="2">
    <source>
        <dbReference type="ARBA" id="ARBA00022517"/>
    </source>
</evidence>
<keyword evidence="6" id="KW-0804">Transcription</keyword>
<evidence type="ECO:0000256" key="8">
    <source>
        <dbReference type="PROSITE-ProRule" id="PRU00221"/>
    </source>
</evidence>
<feature type="compositionally biased region" description="Polar residues" evidence="9">
    <location>
        <begin position="911"/>
        <end position="932"/>
    </location>
</feature>